<organism evidence="1 2">
    <name type="scientific">Hymenobacter negativus</name>
    <dbReference type="NCBI Taxonomy" id="2795026"/>
    <lineage>
        <taxon>Bacteria</taxon>
        <taxon>Pseudomonadati</taxon>
        <taxon>Bacteroidota</taxon>
        <taxon>Cytophagia</taxon>
        <taxon>Cytophagales</taxon>
        <taxon>Hymenobacteraceae</taxon>
        <taxon>Hymenobacter</taxon>
    </lineage>
</organism>
<dbReference type="Proteomes" id="UP000664369">
    <property type="component" value="Unassembled WGS sequence"/>
</dbReference>
<dbReference type="RefSeq" id="WP_208178129.1">
    <property type="nucleotide sequence ID" value="NZ_JAGETZ010000016.1"/>
</dbReference>
<dbReference type="EMBL" id="JAGETZ010000016">
    <property type="protein sequence ID" value="MBO2012382.1"/>
    <property type="molecule type" value="Genomic_DNA"/>
</dbReference>
<dbReference type="InterPro" id="IPR028956">
    <property type="entry name" value="Imm51"/>
</dbReference>
<reference evidence="1 2" key="1">
    <citation type="submission" date="2021-03" db="EMBL/GenBank/DDBJ databases">
        <authorList>
            <person name="Kim M.K."/>
        </authorList>
    </citation>
    <scope>NUCLEOTIDE SEQUENCE [LARGE SCALE GENOMIC DNA]</scope>
    <source>
        <strain evidence="1 2">BT442</strain>
    </source>
</reference>
<gene>
    <name evidence="1" type="ORF">J4E00_25190</name>
</gene>
<keyword evidence="2" id="KW-1185">Reference proteome</keyword>
<proteinExistence type="predicted"/>
<name>A0ABS3QMM9_9BACT</name>
<protein>
    <recommendedName>
        <fullName evidence="3">DUF3303 domain-containing protein</fullName>
    </recommendedName>
</protein>
<accession>A0ABS3QMM9</accession>
<evidence type="ECO:0008006" key="3">
    <source>
        <dbReference type="Google" id="ProtNLM"/>
    </source>
</evidence>
<evidence type="ECO:0000313" key="2">
    <source>
        <dbReference type="Proteomes" id="UP000664369"/>
    </source>
</evidence>
<sequence>MFTKEKALALLCLGFFFCLLVGCRERKTTNTWPFIYYKQIEGAGQMPTRKYAIWAKGSDDGPGHLIDEYDDLFDKYGFSGNGYSLAEHIESIIQEKDAGLLTHLDFDPNGNEFLVWADSEDAVQRFMDDVLPVFGNASTMEAYLKQANPDNFSE</sequence>
<comment type="caution">
    <text evidence="1">The sequence shown here is derived from an EMBL/GenBank/DDBJ whole genome shotgun (WGS) entry which is preliminary data.</text>
</comment>
<dbReference type="PROSITE" id="PS51257">
    <property type="entry name" value="PROKAR_LIPOPROTEIN"/>
    <property type="match status" value="1"/>
</dbReference>
<evidence type="ECO:0000313" key="1">
    <source>
        <dbReference type="EMBL" id="MBO2012382.1"/>
    </source>
</evidence>
<dbReference type="Pfam" id="PF15595">
    <property type="entry name" value="Imm51"/>
    <property type="match status" value="1"/>
</dbReference>